<name>A0AAE0H179_9CHLO</name>
<comment type="caution">
    <text evidence="1">The sequence shown here is derived from an EMBL/GenBank/DDBJ whole genome shotgun (WGS) entry which is preliminary data.</text>
</comment>
<protein>
    <submittedName>
        <fullName evidence="1">Uncharacterized protein</fullName>
    </submittedName>
</protein>
<reference evidence="1 2" key="1">
    <citation type="journal article" date="2015" name="Genome Biol. Evol.">
        <title>Comparative Genomics of a Bacterivorous Green Alga Reveals Evolutionary Causalities and Consequences of Phago-Mixotrophic Mode of Nutrition.</title>
        <authorList>
            <person name="Burns J.A."/>
            <person name="Paasch A."/>
            <person name="Narechania A."/>
            <person name="Kim E."/>
        </authorList>
    </citation>
    <scope>NUCLEOTIDE SEQUENCE [LARGE SCALE GENOMIC DNA]</scope>
    <source>
        <strain evidence="1 2">PLY_AMNH</strain>
    </source>
</reference>
<dbReference type="EMBL" id="LGRX02000647">
    <property type="protein sequence ID" value="KAK3287940.1"/>
    <property type="molecule type" value="Genomic_DNA"/>
</dbReference>
<evidence type="ECO:0000313" key="2">
    <source>
        <dbReference type="Proteomes" id="UP001190700"/>
    </source>
</evidence>
<gene>
    <name evidence="1" type="ORF">CYMTET_4577</name>
</gene>
<organism evidence="1 2">
    <name type="scientific">Cymbomonas tetramitiformis</name>
    <dbReference type="NCBI Taxonomy" id="36881"/>
    <lineage>
        <taxon>Eukaryota</taxon>
        <taxon>Viridiplantae</taxon>
        <taxon>Chlorophyta</taxon>
        <taxon>Pyramimonadophyceae</taxon>
        <taxon>Pyramimonadales</taxon>
        <taxon>Pyramimonadaceae</taxon>
        <taxon>Cymbomonas</taxon>
    </lineage>
</organism>
<dbReference type="Proteomes" id="UP001190700">
    <property type="component" value="Unassembled WGS sequence"/>
</dbReference>
<keyword evidence="2" id="KW-1185">Reference proteome</keyword>
<proteinExistence type="predicted"/>
<accession>A0AAE0H179</accession>
<sequence>MSAQSIPPATRCAVSSIPDFHTGCQILLCQLSFSGLCWCTCREDLREDFGFDGATAGKTSGFMVCHFGCFLGARTGEKGWTGYRFAKTSGSRPMVKAKSTRPSLGA</sequence>
<dbReference type="AlphaFoldDB" id="A0AAE0H179"/>
<evidence type="ECO:0000313" key="1">
    <source>
        <dbReference type="EMBL" id="KAK3287940.1"/>
    </source>
</evidence>